<evidence type="ECO:0000256" key="1">
    <source>
        <dbReference type="PROSITE-ProRule" id="PRU00169"/>
    </source>
</evidence>
<evidence type="ECO:0000313" key="4">
    <source>
        <dbReference type="EMBL" id="GFK93001.1"/>
    </source>
</evidence>
<reference evidence="4 5" key="1">
    <citation type="submission" date="2020-04" db="EMBL/GenBank/DDBJ databases">
        <authorList>
            <consortium name="Desulfovibrio sp. FSS-1 genome sequencing consortium"/>
            <person name="Shimoshige H."/>
            <person name="Kobayashi H."/>
            <person name="Maekawa T."/>
        </authorList>
    </citation>
    <scope>NUCLEOTIDE SEQUENCE [LARGE SCALE GENOMIC DNA]</scope>
    <source>
        <strain evidence="4 5">SIID29052-01</strain>
    </source>
</reference>
<dbReference type="PANTHER" id="PTHR33525:SF3">
    <property type="entry name" value="RIBONUCLEASE Y"/>
    <property type="match status" value="1"/>
</dbReference>
<dbReference type="InterPro" id="IPR013976">
    <property type="entry name" value="HDOD"/>
</dbReference>
<dbReference type="GO" id="GO:0000160">
    <property type="term" value="P:phosphorelay signal transduction system"/>
    <property type="evidence" value="ECO:0007669"/>
    <property type="project" value="InterPro"/>
</dbReference>
<dbReference type="SMART" id="SM00471">
    <property type="entry name" value="HDc"/>
    <property type="match status" value="1"/>
</dbReference>
<keyword evidence="5" id="KW-1185">Reference proteome</keyword>
<evidence type="ECO:0000259" key="3">
    <source>
        <dbReference type="PROSITE" id="PS51833"/>
    </source>
</evidence>
<comment type="caution">
    <text evidence="4">The sequence shown here is derived from an EMBL/GenBank/DDBJ whole genome shotgun (WGS) entry which is preliminary data.</text>
</comment>
<dbReference type="Pfam" id="PF00072">
    <property type="entry name" value="Response_reg"/>
    <property type="match status" value="1"/>
</dbReference>
<feature type="domain" description="HDOD" evidence="3">
    <location>
        <begin position="140"/>
        <end position="337"/>
    </location>
</feature>
<evidence type="ECO:0000313" key="5">
    <source>
        <dbReference type="Proteomes" id="UP000494245"/>
    </source>
</evidence>
<dbReference type="SUPFAM" id="SSF109604">
    <property type="entry name" value="HD-domain/PDEase-like"/>
    <property type="match status" value="1"/>
</dbReference>
<dbReference type="CDD" id="cd00077">
    <property type="entry name" value="HDc"/>
    <property type="match status" value="1"/>
</dbReference>
<proteinExistence type="predicted"/>
<dbReference type="AlphaFoldDB" id="A0A6V8LR15"/>
<dbReference type="InterPro" id="IPR052340">
    <property type="entry name" value="RNase_Y/CdgJ"/>
</dbReference>
<dbReference type="EMBL" id="BLTE01000002">
    <property type="protein sequence ID" value="GFK93001.1"/>
    <property type="molecule type" value="Genomic_DNA"/>
</dbReference>
<reference evidence="4 5" key="2">
    <citation type="submission" date="2020-05" db="EMBL/GenBank/DDBJ databases">
        <title>Draft genome sequence of Desulfovibrio sp. strainFSS-1.</title>
        <authorList>
            <person name="Shimoshige H."/>
            <person name="Kobayashi H."/>
            <person name="Maekawa T."/>
        </authorList>
    </citation>
    <scope>NUCLEOTIDE SEQUENCE [LARGE SCALE GENOMIC DNA]</scope>
    <source>
        <strain evidence="4 5">SIID29052-01</strain>
    </source>
</reference>
<dbReference type="CDD" id="cd17569">
    <property type="entry name" value="REC_HupR-like"/>
    <property type="match status" value="1"/>
</dbReference>
<feature type="domain" description="Response regulatory" evidence="2">
    <location>
        <begin position="4"/>
        <end position="119"/>
    </location>
</feature>
<feature type="modified residue" description="4-aspartylphosphate" evidence="1">
    <location>
        <position position="55"/>
    </location>
</feature>
<dbReference type="PROSITE" id="PS51833">
    <property type="entry name" value="HDOD"/>
    <property type="match status" value="1"/>
</dbReference>
<dbReference type="SUPFAM" id="SSF52172">
    <property type="entry name" value="CheY-like"/>
    <property type="match status" value="1"/>
</dbReference>
<dbReference type="PANTHER" id="PTHR33525">
    <property type="match status" value="1"/>
</dbReference>
<accession>A0A6V8LR15</accession>
<dbReference type="Gene3D" id="3.40.50.2300">
    <property type="match status" value="1"/>
</dbReference>
<keyword evidence="1" id="KW-0597">Phosphoprotein</keyword>
<gene>
    <name evidence="4" type="primary">hupR1_3</name>
    <name evidence="4" type="ORF">NNJEOMEG_00830</name>
</gene>
<dbReference type="Pfam" id="PF08668">
    <property type="entry name" value="HDOD"/>
    <property type="match status" value="1"/>
</dbReference>
<evidence type="ECO:0000259" key="2">
    <source>
        <dbReference type="PROSITE" id="PS50110"/>
    </source>
</evidence>
<dbReference type="RefSeq" id="WP_173081585.1">
    <property type="nucleotide sequence ID" value="NZ_BLTE01000002.1"/>
</dbReference>
<dbReference type="Proteomes" id="UP000494245">
    <property type="component" value="Unassembled WGS sequence"/>
</dbReference>
<dbReference type="PROSITE" id="PS50110">
    <property type="entry name" value="RESPONSE_REGULATORY"/>
    <property type="match status" value="1"/>
</dbReference>
<protein>
    <submittedName>
        <fullName evidence="4">Hydrogenase transcriptional regulatory protein hupR1</fullName>
    </submittedName>
</protein>
<dbReference type="InterPro" id="IPR011006">
    <property type="entry name" value="CheY-like_superfamily"/>
</dbReference>
<name>A0A6V8LR15_9BACT</name>
<dbReference type="Gene3D" id="1.10.3210.10">
    <property type="entry name" value="Hypothetical protein af1432"/>
    <property type="match status" value="1"/>
</dbReference>
<sequence length="404" mass="43911">MKPKILFVDDEPNILDSLRLSLRPLRAKWDMTFALGGREALAVLERERHDVVVSDMRMPGLDGAQLLAEVQRRHPDVVRIILSGYSDEQSVLKTVKLAHQYLSKPCRPVDLIQAVDRALGLSGVLEPGALKSVVASLTSLPAVPSLYGRLVEILQDENTTLKEVGDIVSQDVAMCASILRLVNSAFFGLPTRVSSIHHAVNLLGGQTIRALVLGVNLFESMDAQRMPDFSVHGLWEHSLRTACFAKALAACEGAGNELGDEAFIAGVVHDMGKLPMACGLPGEYARALDLVRSEGLAVHEAERAVFGATHAEAGAYLMGLWGFDRGQIKAVLRHHDAAGLDQGAMSPALAVYAANALDHELVVLHQDYARKPLDDAQAHPGFERERIARWREACRAHLEQGCAP</sequence>
<dbReference type="InterPro" id="IPR003607">
    <property type="entry name" value="HD/PDEase_dom"/>
</dbReference>
<organism evidence="4 5">
    <name type="scientific">Fundidesulfovibrio magnetotacticus</name>
    <dbReference type="NCBI Taxonomy" id="2730080"/>
    <lineage>
        <taxon>Bacteria</taxon>
        <taxon>Pseudomonadati</taxon>
        <taxon>Thermodesulfobacteriota</taxon>
        <taxon>Desulfovibrionia</taxon>
        <taxon>Desulfovibrionales</taxon>
        <taxon>Desulfovibrionaceae</taxon>
        <taxon>Fundidesulfovibrio</taxon>
    </lineage>
</organism>
<dbReference type="SMART" id="SM00448">
    <property type="entry name" value="REC"/>
    <property type="match status" value="1"/>
</dbReference>
<dbReference type="InterPro" id="IPR001789">
    <property type="entry name" value="Sig_transdc_resp-reg_receiver"/>
</dbReference>